<evidence type="ECO:0000256" key="1">
    <source>
        <dbReference type="SAM" id="SignalP"/>
    </source>
</evidence>
<dbReference type="RefSeq" id="WP_281453972.1">
    <property type="nucleotide sequence ID" value="NZ_JASAOF010000001.1"/>
</dbReference>
<sequence>MLLGVVALAGAGAAVAGPVASAQGEPQTVYADVDGDGTANAVTVRLLDESTQSITFDLPQGPVETTAPAQLQAPQPPRVTDVNRDGAAEVAVTTVTGANTQHFQLFKYDPAIGVVAVDSGGEPFTFYEGGGISARSGYQCEESGKGPMLRIVSAQYDFESETYDGTTSWLIQTGNSISEWTRAPFSDVPADDPLLNLDPGTCAP</sequence>
<accession>A0ABT6PHZ8</accession>
<protein>
    <recommendedName>
        <fullName evidence="4">VCBS repeat-containing protein</fullName>
    </recommendedName>
</protein>
<feature type="chain" id="PRO_5045172197" description="VCBS repeat-containing protein" evidence="1">
    <location>
        <begin position="17"/>
        <end position="204"/>
    </location>
</feature>
<dbReference type="EMBL" id="JASAOF010000001">
    <property type="protein sequence ID" value="MDI2027620.1"/>
    <property type="molecule type" value="Genomic_DNA"/>
</dbReference>
<keyword evidence="1" id="KW-0732">Signal</keyword>
<gene>
    <name evidence="2" type="ORF">QFW96_03310</name>
</gene>
<dbReference type="InterPro" id="IPR028994">
    <property type="entry name" value="Integrin_alpha_N"/>
</dbReference>
<organism evidence="2 3">
    <name type="scientific">Saccharopolyspora ipomoeae</name>
    <dbReference type="NCBI Taxonomy" id="3042027"/>
    <lineage>
        <taxon>Bacteria</taxon>
        <taxon>Bacillati</taxon>
        <taxon>Actinomycetota</taxon>
        <taxon>Actinomycetes</taxon>
        <taxon>Pseudonocardiales</taxon>
        <taxon>Pseudonocardiaceae</taxon>
        <taxon>Saccharopolyspora</taxon>
    </lineage>
</organism>
<evidence type="ECO:0008006" key="4">
    <source>
        <dbReference type="Google" id="ProtNLM"/>
    </source>
</evidence>
<name>A0ABT6PHZ8_9PSEU</name>
<feature type="signal peptide" evidence="1">
    <location>
        <begin position="1"/>
        <end position="16"/>
    </location>
</feature>
<dbReference type="Proteomes" id="UP001237595">
    <property type="component" value="Unassembled WGS sequence"/>
</dbReference>
<comment type="caution">
    <text evidence="2">The sequence shown here is derived from an EMBL/GenBank/DDBJ whole genome shotgun (WGS) entry which is preliminary data.</text>
</comment>
<evidence type="ECO:0000313" key="2">
    <source>
        <dbReference type="EMBL" id="MDI2027620.1"/>
    </source>
</evidence>
<keyword evidence="3" id="KW-1185">Reference proteome</keyword>
<proteinExistence type="predicted"/>
<dbReference type="SUPFAM" id="SSF69318">
    <property type="entry name" value="Integrin alpha N-terminal domain"/>
    <property type="match status" value="1"/>
</dbReference>
<reference evidence="2 3" key="1">
    <citation type="submission" date="2023-04" db="EMBL/GenBank/DDBJ databases">
        <title>Draft genome sequence of Saccharopolyspora sp. TS4A08 isolated from sweet potato rhizospheric soil.</title>
        <authorList>
            <person name="Suksaard P."/>
            <person name="Duangmal K."/>
        </authorList>
    </citation>
    <scope>NUCLEOTIDE SEQUENCE [LARGE SCALE GENOMIC DNA]</scope>
    <source>
        <strain evidence="2 3">TS4A08</strain>
    </source>
</reference>
<evidence type="ECO:0000313" key="3">
    <source>
        <dbReference type="Proteomes" id="UP001237595"/>
    </source>
</evidence>